<evidence type="ECO:0000313" key="1">
    <source>
        <dbReference type="EMBL" id="KAJ3257190.1"/>
    </source>
</evidence>
<organism evidence="1 2">
    <name type="scientific">Boothiomyces macroporosus</name>
    <dbReference type="NCBI Taxonomy" id="261099"/>
    <lineage>
        <taxon>Eukaryota</taxon>
        <taxon>Fungi</taxon>
        <taxon>Fungi incertae sedis</taxon>
        <taxon>Chytridiomycota</taxon>
        <taxon>Chytridiomycota incertae sedis</taxon>
        <taxon>Chytridiomycetes</taxon>
        <taxon>Rhizophydiales</taxon>
        <taxon>Terramycetaceae</taxon>
        <taxon>Boothiomyces</taxon>
    </lineage>
</organism>
<accession>A0AAD5UKG1</accession>
<keyword evidence="2" id="KW-1185">Reference proteome</keyword>
<dbReference type="AlphaFoldDB" id="A0AAD5UKG1"/>
<protein>
    <submittedName>
        <fullName evidence="1">Uncharacterized protein</fullName>
    </submittedName>
</protein>
<proteinExistence type="predicted"/>
<sequence length="514" mass="56522">MAVHIATLHSTLLTPTLVRSLVAKPPHIKRQPENFLNLKMQLVHLLIASALAYSPRVQLKRQNDIAETGGNFGCFGFSAQGNNHLTAILFLSPNTEVKFYKGTNCKGLIGNGGFVSSGALDDPFTHTDIQSLRLVPYGNGGSSTFDDSVEYDFNNPATPAVQFRLRKWKTETGGNIGCFGVQAIGDNRIQEILQLTPGIQVTFYKGFGCQKPDLVLDGSGMPVVQKAPGPVTPEISYTDVNSIRLKPIGTSRHHVQNHYSEQSYYEDSSNYDFNNPGAPAVQFKLRKWKTETGGNIGCFGVQAIGDNRIQEILQLTPGIQVTFYKGFGCQKPDLVLDGSGMPVVQKAPGPVTPEISYTDVNSIRLKPIGTSKYHVQNWENVMEDEQEEDYENSQYGKDYSEYDFNNPSAPAVQFRLRQWKVETGGSVGCFGVQAIGANRIQEILQLTPGIQVTFYKGFGCQKPDLVLDGSGMPVVQKAPGPVTPEISYTDVNSIRLKPVGTSQRFRHNDLNYGK</sequence>
<dbReference type="Proteomes" id="UP001210925">
    <property type="component" value="Unassembled WGS sequence"/>
</dbReference>
<gene>
    <name evidence="1" type="ORF">HK103_004888</name>
</gene>
<evidence type="ECO:0000313" key="2">
    <source>
        <dbReference type="Proteomes" id="UP001210925"/>
    </source>
</evidence>
<name>A0AAD5UKG1_9FUNG</name>
<dbReference type="EMBL" id="JADGKB010000041">
    <property type="protein sequence ID" value="KAJ3257190.1"/>
    <property type="molecule type" value="Genomic_DNA"/>
</dbReference>
<reference evidence="1" key="1">
    <citation type="submission" date="2020-05" db="EMBL/GenBank/DDBJ databases">
        <title>Phylogenomic resolution of chytrid fungi.</title>
        <authorList>
            <person name="Stajich J.E."/>
            <person name="Amses K."/>
            <person name="Simmons R."/>
            <person name="Seto K."/>
            <person name="Myers J."/>
            <person name="Bonds A."/>
            <person name="Quandt C.A."/>
            <person name="Barry K."/>
            <person name="Liu P."/>
            <person name="Grigoriev I."/>
            <person name="Longcore J.E."/>
            <person name="James T.Y."/>
        </authorList>
    </citation>
    <scope>NUCLEOTIDE SEQUENCE</scope>
    <source>
        <strain evidence="1">PLAUS21</strain>
    </source>
</reference>
<comment type="caution">
    <text evidence="1">The sequence shown here is derived from an EMBL/GenBank/DDBJ whole genome shotgun (WGS) entry which is preliminary data.</text>
</comment>